<keyword evidence="3" id="KW-0808">Transferase</keyword>
<keyword evidence="2" id="KW-0328">Glycosyltransferase</keyword>
<keyword evidence="4" id="KW-0472">Membrane</keyword>
<dbReference type="EMBL" id="JBEHCU010013647">
    <property type="protein sequence ID" value="KAL1374137.1"/>
    <property type="molecule type" value="Genomic_DNA"/>
</dbReference>
<evidence type="ECO:0000256" key="4">
    <source>
        <dbReference type="SAM" id="Phobius"/>
    </source>
</evidence>
<keyword evidence="4" id="KW-1133">Transmembrane helix</keyword>
<dbReference type="Pfam" id="PF00201">
    <property type="entry name" value="UDPGT"/>
    <property type="match status" value="3"/>
</dbReference>
<evidence type="ECO:0000313" key="5">
    <source>
        <dbReference type="EMBL" id="KAL1374137.1"/>
    </source>
</evidence>
<dbReference type="FunFam" id="3.40.50.2000:FF:000021">
    <property type="entry name" value="UDP-glucuronosyltransferase"/>
    <property type="match status" value="3"/>
</dbReference>
<evidence type="ECO:0000313" key="6">
    <source>
        <dbReference type="Proteomes" id="UP001562425"/>
    </source>
</evidence>
<evidence type="ECO:0000256" key="3">
    <source>
        <dbReference type="ARBA" id="ARBA00022679"/>
    </source>
</evidence>
<comment type="similarity">
    <text evidence="1">Belongs to the UDP-glycosyltransferase family.</text>
</comment>
<dbReference type="PANTHER" id="PTHR48043">
    <property type="entry name" value="EG:EG0003.4 PROTEIN-RELATED"/>
    <property type="match status" value="1"/>
</dbReference>
<dbReference type="Proteomes" id="UP001562425">
    <property type="component" value="Unassembled WGS sequence"/>
</dbReference>
<dbReference type="InterPro" id="IPR002213">
    <property type="entry name" value="UDP_glucos_trans"/>
</dbReference>
<reference evidence="5 6" key="1">
    <citation type="submission" date="2024-05" db="EMBL/GenBank/DDBJ databases">
        <title>Culex pipiens pipiens assembly and annotation.</title>
        <authorList>
            <person name="Alout H."/>
            <person name="Durand T."/>
        </authorList>
    </citation>
    <scope>NUCLEOTIDE SEQUENCE [LARGE SCALE GENOMIC DNA]</scope>
    <source>
        <strain evidence="5">HA-2024</strain>
        <tissue evidence="5">Whole body</tissue>
    </source>
</reference>
<comment type="caution">
    <text evidence="5">The sequence shown here is derived from an EMBL/GenBank/DDBJ whole genome shotgun (WGS) entry which is preliminary data.</text>
</comment>
<organism evidence="5 6">
    <name type="scientific">Culex pipiens pipiens</name>
    <name type="common">Northern house mosquito</name>
    <dbReference type="NCBI Taxonomy" id="38569"/>
    <lineage>
        <taxon>Eukaryota</taxon>
        <taxon>Metazoa</taxon>
        <taxon>Ecdysozoa</taxon>
        <taxon>Arthropoda</taxon>
        <taxon>Hexapoda</taxon>
        <taxon>Insecta</taxon>
        <taxon>Pterygota</taxon>
        <taxon>Neoptera</taxon>
        <taxon>Endopterygota</taxon>
        <taxon>Diptera</taxon>
        <taxon>Nematocera</taxon>
        <taxon>Culicoidea</taxon>
        <taxon>Culicidae</taxon>
        <taxon>Culicinae</taxon>
        <taxon>Culicini</taxon>
        <taxon>Culex</taxon>
        <taxon>Culex</taxon>
    </lineage>
</organism>
<dbReference type="Gene3D" id="3.40.50.2000">
    <property type="entry name" value="Glycogen Phosphorylase B"/>
    <property type="match status" value="3"/>
</dbReference>
<dbReference type="AlphaFoldDB" id="A0ABD1CCL6"/>
<sequence length="1229" mass="140534">MVMVGGLQIMDPKPLPEDIKKFIDSGRKGAILFSLGTNVLSSDLGDERISMFLEAIQQFPEYNFLWKFEADLKNHRVPKNLMVKKFLPQNDILAQTKIKLFITHAGLLSTHEATWHGVPMVGIPFIADQYRNLEKSLQAGVAERLVIWTVSTDKIVSTIRKVLEDDGYRVRMKAKSALFRDQPEKPLERALWWIDWCLRHPNAETIRSPTIRLGPWKSELPSEGTNILCLMSVASYSHHIWNRVLMEALAAKGYNLTIVSADVEKVQKVNMTYMHLEETYQAVHEGDSAIDLFEMAQEGLVKSMLTFYDYGMASCGGSLRSKGLKQILSYPNGFKFDLVLYDFTFGPCILGLFHKFGQPPLIGVSAFNNPPYTDDLIGGHKYPAYIPYYTLNYGSDMTFLQRLENAFIYAADYFYRTFVYLPALDNQIRQIPAFNKIPYIGSLQEKTMFVMVNSHHSVDLPEPTPQNMVQVGGLQIMNPKPLPEDIKKFIDSGRKGAILFSLGTNVRSSDLGDERIAMFLEAIRQFPDYNFLWKFETDLKNHRVPKNLIVKKFLPQNDILAQPKIKLFISHSGLLSTHEATWHGVPMVGIPFFADQYRNLEKSLQAGVAERLVIWTVSTDKIVATIRKVLEDDGYRVRMKARSALFRDQPERPLERALWWIDWCLRHPKAETIRSPTVRLGPWKSELYDVKLLVVTFSTVSAVTRPARFGDMRTVSIAVLFTVQIVSVAFGANILCLFGVASPSHHIWNRAIVDALAAKGHNLTIVSPDIEKNTVENVHYIELEETYPELYSGPHNVDLMEMANENVFKSVISFYRDFVITECQGILKSKGLAVIKNYPDDFKFDLVLYDMTCGGCMHGLLHKFKYPPLVSVTPFNNPPYVTEVIGGHKFYAYTPFFSLGYGSDMTFFERVHNTLLYTVDSIYRNYYSNPVLDKMVREYFQYDDLPYVPDLDRLSRVLLVNAHYSIDFPEPAPPNLIPVGGLQIKEAKPVADDLEKFINAGRKGAVLFSLGTNIRSDELGKERQLLLIEAMRQLPDYNFLWKFESDLNLKLPKNVMIRKWMPQNDILAHPKVKGFITHAGLLSMHEASWHGVPMIGIPFIADQHRNIQKCIRMGVAERVVFQTLSMEQVRDTVRKVLETPSYRKNMDRISALFRDQPEMPLARAVWWVEWALRHPDVESMQSPVLKLGFLRSNLVDVIAFLVLLPCVLILVVRKLVCKGRRVDRNKKNN</sequence>
<keyword evidence="4" id="KW-0812">Transmembrane</keyword>
<gene>
    <name evidence="5" type="ORF">pipiens_018268</name>
</gene>
<feature type="transmembrane region" description="Helical" evidence="4">
    <location>
        <begin position="1197"/>
        <end position="1216"/>
    </location>
</feature>
<evidence type="ECO:0008006" key="7">
    <source>
        <dbReference type="Google" id="ProtNLM"/>
    </source>
</evidence>
<keyword evidence="6" id="KW-1185">Reference proteome</keyword>
<evidence type="ECO:0000256" key="2">
    <source>
        <dbReference type="ARBA" id="ARBA00022676"/>
    </source>
</evidence>
<protein>
    <recommendedName>
        <fullName evidence="7">UDP-glycosyltransferase</fullName>
    </recommendedName>
</protein>
<dbReference type="SUPFAM" id="SSF53756">
    <property type="entry name" value="UDP-Glycosyltransferase/glycogen phosphorylase"/>
    <property type="match status" value="3"/>
</dbReference>
<dbReference type="GO" id="GO:0016757">
    <property type="term" value="F:glycosyltransferase activity"/>
    <property type="evidence" value="ECO:0007669"/>
    <property type="project" value="UniProtKB-KW"/>
</dbReference>
<evidence type="ECO:0000256" key="1">
    <source>
        <dbReference type="ARBA" id="ARBA00009995"/>
    </source>
</evidence>
<dbReference type="PANTHER" id="PTHR48043:SF159">
    <property type="entry name" value="EG:EG0003.4 PROTEIN-RELATED"/>
    <property type="match status" value="1"/>
</dbReference>
<dbReference type="InterPro" id="IPR050271">
    <property type="entry name" value="UDP-glycosyltransferase"/>
</dbReference>
<name>A0ABD1CCL6_CULPP</name>
<dbReference type="CDD" id="cd03784">
    <property type="entry name" value="GT1_Gtf-like"/>
    <property type="match status" value="3"/>
</dbReference>
<accession>A0ABD1CCL6</accession>
<proteinExistence type="inferred from homology"/>